<dbReference type="InterPro" id="IPR011053">
    <property type="entry name" value="Single_hybrid_motif"/>
</dbReference>
<dbReference type="EMBL" id="FOLG01000001">
    <property type="protein sequence ID" value="SFB73922.1"/>
    <property type="molecule type" value="Genomic_DNA"/>
</dbReference>
<evidence type="ECO:0000313" key="5">
    <source>
        <dbReference type="EMBL" id="SFB73922.1"/>
    </source>
</evidence>
<reference evidence="5 6" key="1">
    <citation type="submission" date="2016-10" db="EMBL/GenBank/DDBJ databases">
        <authorList>
            <person name="de Groot N.N."/>
        </authorList>
    </citation>
    <scope>NUCLEOTIDE SEQUENCE [LARGE SCALE GENOMIC DNA]</scope>
    <source>
        <strain evidence="5 6">DSM 19548</strain>
    </source>
</reference>
<evidence type="ECO:0000256" key="2">
    <source>
        <dbReference type="ARBA" id="ARBA00022823"/>
    </source>
</evidence>
<dbReference type="STRING" id="441112.SAMN04488094_101215"/>
<name>A0A1I1DHS0_9RHOB</name>
<dbReference type="Gene3D" id="2.40.50.100">
    <property type="match status" value="2"/>
</dbReference>
<dbReference type="InterPro" id="IPR036625">
    <property type="entry name" value="E3-bd_dom_sf"/>
</dbReference>
<feature type="region of interest" description="Disordered" evidence="3">
    <location>
        <begin position="80"/>
        <end position="102"/>
    </location>
</feature>
<feature type="compositionally biased region" description="Acidic residues" evidence="3">
    <location>
        <begin position="81"/>
        <end position="94"/>
    </location>
</feature>
<evidence type="ECO:0000259" key="4">
    <source>
        <dbReference type="PROSITE" id="PS50968"/>
    </source>
</evidence>
<dbReference type="Proteomes" id="UP000198728">
    <property type="component" value="Unassembled WGS sequence"/>
</dbReference>
<accession>A0A1I1DHS0</accession>
<dbReference type="PROSITE" id="PS50968">
    <property type="entry name" value="BIOTINYL_LIPOYL"/>
    <property type="match status" value="2"/>
</dbReference>
<dbReference type="InterPro" id="IPR003016">
    <property type="entry name" value="2-oxoA_DH_lipoyl-BS"/>
</dbReference>
<keyword evidence="6" id="KW-1185">Reference proteome</keyword>
<dbReference type="PANTHER" id="PTHR23151">
    <property type="entry name" value="DIHYDROLIPOAMIDE ACETYL/SUCCINYL-TRANSFERASE-RELATED"/>
    <property type="match status" value="1"/>
</dbReference>
<evidence type="ECO:0000256" key="1">
    <source>
        <dbReference type="ARBA" id="ARBA00001938"/>
    </source>
</evidence>
<dbReference type="PROSITE" id="PS00189">
    <property type="entry name" value="LIPOYL"/>
    <property type="match status" value="2"/>
</dbReference>
<feature type="domain" description="Lipoyl-binding" evidence="4">
    <location>
        <begin position="103"/>
        <end position="178"/>
    </location>
</feature>
<dbReference type="OrthoDB" id="9804723at2"/>
<feature type="region of interest" description="Disordered" evidence="3">
    <location>
        <begin position="179"/>
        <end position="237"/>
    </location>
</feature>
<sequence>MPHEVIMPALGMAQDTGLIVAWHKSPGDAVAEGDLLFEVETDKATMEVEAQAAGFLSQIRRHAGDDVPVGDVIALIGESPEAVETEESPTEDTAPEATDLPEGRDVIMPTLGMAQDSGLLVAWHKAPGDAVAATDILFEVETDKSTVEVEAGHDGFFAALLAEAGEDVPVGEVIAVISDEKPDAPLQRGRKRTPAEAEPEPEAAAPAPKAKKNPEAPPKPATHAEGGRILASPKARRLAEEQGLDLSRLVREGHPQPYHVKDLEVLKSLPTEATPVSSAPSRRIAAEVPSDGFAEFAAWAAEHAGLKDTGALLAGLAGASLDLDDTVVALEALGRTRHYRVPGRRIGEVVESEADAPADLVLRDLRDTRITSVELGAEDCPVLTLATSAAGLSVTLECAGHHLSALEAVALLSNFAGRMEQPLRHLL</sequence>
<organism evidence="5 6">
    <name type="scientific">Tropicimonas isoalkanivorans</name>
    <dbReference type="NCBI Taxonomy" id="441112"/>
    <lineage>
        <taxon>Bacteria</taxon>
        <taxon>Pseudomonadati</taxon>
        <taxon>Pseudomonadota</taxon>
        <taxon>Alphaproteobacteria</taxon>
        <taxon>Rhodobacterales</taxon>
        <taxon>Roseobacteraceae</taxon>
        <taxon>Tropicimonas</taxon>
    </lineage>
</organism>
<feature type="domain" description="Lipoyl-binding" evidence="4">
    <location>
        <begin position="2"/>
        <end position="77"/>
    </location>
</feature>
<dbReference type="GO" id="GO:0045254">
    <property type="term" value="C:pyruvate dehydrogenase complex"/>
    <property type="evidence" value="ECO:0007669"/>
    <property type="project" value="InterPro"/>
</dbReference>
<dbReference type="InterPro" id="IPR045257">
    <property type="entry name" value="E2/Pdx1"/>
</dbReference>
<comment type="cofactor">
    <cofactor evidence="1">
        <name>(R)-lipoate</name>
        <dbReference type="ChEBI" id="CHEBI:83088"/>
    </cofactor>
</comment>
<dbReference type="RefSeq" id="WP_093358611.1">
    <property type="nucleotide sequence ID" value="NZ_FOLG01000001.1"/>
</dbReference>
<dbReference type="GO" id="GO:0016746">
    <property type="term" value="F:acyltransferase activity"/>
    <property type="evidence" value="ECO:0007669"/>
    <property type="project" value="InterPro"/>
</dbReference>
<dbReference type="PANTHER" id="PTHR23151:SF90">
    <property type="entry name" value="DIHYDROLIPOYLLYSINE-RESIDUE ACETYLTRANSFERASE COMPONENT OF PYRUVATE DEHYDROGENASE COMPLEX, MITOCHONDRIAL-RELATED"/>
    <property type="match status" value="1"/>
</dbReference>
<dbReference type="CDD" id="cd06849">
    <property type="entry name" value="lipoyl_domain"/>
    <property type="match status" value="2"/>
</dbReference>
<dbReference type="InterPro" id="IPR000089">
    <property type="entry name" value="Biotin_lipoyl"/>
</dbReference>
<keyword evidence="5" id="KW-0670">Pyruvate</keyword>
<keyword evidence="2" id="KW-0450">Lipoyl</keyword>
<proteinExistence type="predicted"/>
<dbReference type="Gene3D" id="4.10.320.10">
    <property type="entry name" value="E3-binding domain"/>
    <property type="match status" value="1"/>
</dbReference>
<evidence type="ECO:0000313" key="6">
    <source>
        <dbReference type="Proteomes" id="UP000198728"/>
    </source>
</evidence>
<protein>
    <submittedName>
        <fullName evidence="5">Pyruvate dehydrogenase E2 component (Dihydrolipoamide acetyltransferase)</fullName>
    </submittedName>
</protein>
<dbReference type="Pfam" id="PF00364">
    <property type="entry name" value="Biotin_lipoyl"/>
    <property type="match status" value="2"/>
</dbReference>
<dbReference type="AlphaFoldDB" id="A0A1I1DHS0"/>
<dbReference type="SUPFAM" id="SSF51230">
    <property type="entry name" value="Single hybrid motif"/>
    <property type="match status" value="2"/>
</dbReference>
<dbReference type="GO" id="GO:0006086">
    <property type="term" value="P:pyruvate decarboxylation to acetyl-CoA"/>
    <property type="evidence" value="ECO:0007669"/>
    <property type="project" value="InterPro"/>
</dbReference>
<keyword evidence="5" id="KW-0808">Transferase</keyword>
<gene>
    <name evidence="5" type="ORF">SAMN04488094_101215</name>
</gene>
<evidence type="ECO:0000256" key="3">
    <source>
        <dbReference type="SAM" id="MobiDB-lite"/>
    </source>
</evidence>